<organism evidence="11 12">
    <name type="scientific">Catharus ustulatus</name>
    <name type="common">Russet-backed thrush</name>
    <name type="synonym">Hylocichla ustulatus</name>
    <dbReference type="NCBI Taxonomy" id="91951"/>
    <lineage>
        <taxon>Eukaryota</taxon>
        <taxon>Metazoa</taxon>
        <taxon>Chordata</taxon>
        <taxon>Craniata</taxon>
        <taxon>Vertebrata</taxon>
        <taxon>Euteleostomi</taxon>
        <taxon>Archelosauria</taxon>
        <taxon>Archosauria</taxon>
        <taxon>Dinosauria</taxon>
        <taxon>Saurischia</taxon>
        <taxon>Theropoda</taxon>
        <taxon>Coelurosauria</taxon>
        <taxon>Aves</taxon>
        <taxon>Neognathae</taxon>
        <taxon>Neoaves</taxon>
        <taxon>Telluraves</taxon>
        <taxon>Australaves</taxon>
        <taxon>Passeriformes</taxon>
        <taxon>Turdidae</taxon>
        <taxon>Catharus</taxon>
    </lineage>
</organism>
<feature type="region of interest" description="Disordered" evidence="8">
    <location>
        <begin position="1"/>
        <end position="20"/>
    </location>
</feature>
<dbReference type="PANTHER" id="PTHR46780">
    <property type="entry name" value="PROTEIN EVA-1"/>
    <property type="match status" value="1"/>
</dbReference>
<protein>
    <submittedName>
        <fullName evidence="11">Eva-1 homolog C</fullName>
    </submittedName>
</protein>
<dbReference type="FunFam" id="2.60.120.740:FF:000003">
    <property type="entry name" value="Protein eva-1 homolog C"/>
    <property type="match status" value="1"/>
</dbReference>
<evidence type="ECO:0000256" key="9">
    <source>
        <dbReference type="SAM" id="Phobius"/>
    </source>
</evidence>
<feature type="compositionally biased region" description="Acidic residues" evidence="8">
    <location>
        <begin position="359"/>
        <end position="368"/>
    </location>
</feature>
<evidence type="ECO:0000259" key="10">
    <source>
        <dbReference type="PROSITE" id="PS50228"/>
    </source>
</evidence>
<dbReference type="AlphaFoldDB" id="A0A8C3TTE0"/>
<dbReference type="GO" id="GO:0016020">
    <property type="term" value="C:membrane"/>
    <property type="evidence" value="ECO:0007669"/>
    <property type="project" value="UniProtKB-SubCell"/>
</dbReference>
<reference evidence="11" key="3">
    <citation type="submission" date="2025-09" db="UniProtKB">
        <authorList>
            <consortium name="Ensembl"/>
        </authorList>
    </citation>
    <scope>IDENTIFICATION</scope>
</reference>
<dbReference type="PROSITE" id="PS50228">
    <property type="entry name" value="SUEL_LECTIN"/>
    <property type="match status" value="1"/>
</dbReference>
<feature type="region of interest" description="Disordered" evidence="8">
    <location>
        <begin position="348"/>
        <end position="385"/>
    </location>
</feature>
<evidence type="ECO:0000256" key="1">
    <source>
        <dbReference type="ARBA" id="ARBA00004167"/>
    </source>
</evidence>
<evidence type="ECO:0000256" key="6">
    <source>
        <dbReference type="ARBA" id="ARBA00022989"/>
    </source>
</evidence>
<keyword evidence="7 9" id="KW-0472">Membrane</keyword>
<feature type="domain" description="SUEL-type lectin" evidence="10">
    <location>
        <begin position="159"/>
        <end position="251"/>
    </location>
</feature>
<dbReference type="InterPro" id="IPR000922">
    <property type="entry name" value="Lectin_gal-bd_dom"/>
</dbReference>
<accession>A0A8C3TTE0</accession>
<dbReference type="InterPro" id="IPR039500">
    <property type="entry name" value="EVA1_dom"/>
</dbReference>
<dbReference type="Gene3D" id="2.60.120.740">
    <property type="match status" value="2"/>
</dbReference>
<keyword evidence="6 9" id="KW-1133">Transmembrane helix</keyword>
<name>A0A8C3TTE0_CATUS</name>
<dbReference type="Pfam" id="PF02140">
    <property type="entry name" value="SUEL_Lectin"/>
    <property type="match status" value="1"/>
</dbReference>
<evidence type="ECO:0000313" key="12">
    <source>
        <dbReference type="Proteomes" id="UP000694563"/>
    </source>
</evidence>
<evidence type="ECO:0000313" key="11">
    <source>
        <dbReference type="Ensembl" id="ENSCUSP00005003997.1"/>
    </source>
</evidence>
<sequence length="433" mass="48604">AARGGPHRQPGPAAPCEEPRRAQVEPGRLLRLLSCVVLVCGAEVAALADFSGYLTKLLQNHTAYACDGQHLSLHCPRHSTISVQSAFYGQDPHMCSAWEPETRMTEPRNCVAPTSLQHLQESWFLSCCYLLLTVQLFKLPHAIILLFASTLAEYKTKSACENQELKLHCQESKFLIIYSATYGRWAHEESVCSTKAEHTPPFDCLSYTALEVLSKRCYGKQRCKIIVTSRDFGSPCLPGVTKYLNVSYACGKSKCTVTFNLIEFALPPRVTGVDLDPRESRLPKKDGTIVSSNYLATFAYIRDHPERAALLFVSSVCVGLILTLCALVICVSCPRDIQKLHRKRDQLVPQSARAYQSSEQEEEEEGEDSSLSNSQDETDRLYRPSYSGYNSAEAAELAERIERREQIIQEIWMNSGLDMTPPRNMNTFYINEQ</sequence>
<reference evidence="11" key="1">
    <citation type="submission" date="2020-10" db="EMBL/GenBank/DDBJ databases">
        <title>Catharus ustulatus (Swainson's thrush) genome, bCatUst1, primary haplotype v2.</title>
        <authorList>
            <person name="Delmore K."/>
            <person name="Vafadar M."/>
            <person name="Formenti G."/>
            <person name="Chow W."/>
            <person name="Pelan S."/>
            <person name="Howe K."/>
            <person name="Rhie A."/>
            <person name="Mountcastle J."/>
            <person name="Haase B."/>
            <person name="Fedrigo O."/>
            <person name="Jarvis E.D."/>
        </authorList>
    </citation>
    <scope>NUCLEOTIDE SEQUENCE [LARGE SCALE GENOMIC DNA]</scope>
</reference>
<keyword evidence="3 9" id="KW-0812">Transmembrane</keyword>
<evidence type="ECO:0000256" key="5">
    <source>
        <dbReference type="ARBA" id="ARBA00022737"/>
    </source>
</evidence>
<keyword evidence="5" id="KW-0677">Repeat</keyword>
<dbReference type="InterPro" id="IPR043159">
    <property type="entry name" value="Lectin_gal-bd_sf"/>
</dbReference>
<keyword evidence="4" id="KW-0430">Lectin</keyword>
<evidence type="ECO:0000256" key="3">
    <source>
        <dbReference type="ARBA" id="ARBA00022692"/>
    </source>
</evidence>
<comment type="similarity">
    <text evidence="2">Belongs to the EVA1 family.</text>
</comment>
<dbReference type="Pfam" id="PF14851">
    <property type="entry name" value="FAM176"/>
    <property type="match status" value="1"/>
</dbReference>
<comment type="subcellular location">
    <subcellularLocation>
        <location evidence="1">Membrane</location>
        <topology evidence="1">Single-pass membrane protein</topology>
    </subcellularLocation>
</comment>
<evidence type="ECO:0000256" key="2">
    <source>
        <dbReference type="ARBA" id="ARBA00006023"/>
    </source>
</evidence>
<evidence type="ECO:0000256" key="4">
    <source>
        <dbReference type="ARBA" id="ARBA00022734"/>
    </source>
</evidence>
<evidence type="ECO:0000256" key="7">
    <source>
        <dbReference type="ARBA" id="ARBA00023136"/>
    </source>
</evidence>
<dbReference type="CDD" id="cd22829">
    <property type="entry name" value="Gal_Rha_Lectin_EVA1_EVA1C_rpt2"/>
    <property type="match status" value="1"/>
</dbReference>
<proteinExistence type="inferred from homology"/>
<dbReference type="Ensembl" id="ENSCUST00005004179.1">
    <property type="protein sequence ID" value="ENSCUSP00005003997.1"/>
    <property type="gene ID" value="ENSCUSG00005002621.1"/>
</dbReference>
<reference evidence="11" key="2">
    <citation type="submission" date="2025-08" db="UniProtKB">
        <authorList>
            <consortium name="Ensembl"/>
        </authorList>
    </citation>
    <scope>IDENTIFICATION</scope>
</reference>
<dbReference type="GO" id="GO:0030246">
    <property type="term" value="F:carbohydrate binding"/>
    <property type="evidence" value="ECO:0007669"/>
    <property type="project" value="UniProtKB-KW"/>
</dbReference>
<evidence type="ECO:0000256" key="8">
    <source>
        <dbReference type="SAM" id="MobiDB-lite"/>
    </source>
</evidence>
<dbReference type="Proteomes" id="UP000694563">
    <property type="component" value="Chromosome 2"/>
</dbReference>
<keyword evidence="12" id="KW-1185">Reference proteome</keyword>
<feature type="transmembrane region" description="Helical" evidence="9">
    <location>
        <begin position="308"/>
        <end position="329"/>
    </location>
</feature>